<dbReference type="PANTHER" id="PTHR43194:SF5">
    <property type="entry name" value="PIMELOYL-[ACYL-CARRIER PROTEIN] METHYL ESTER ESTERASE"/>
    <property type="match status" value="1"/>
</dbReference>
<dbReference type="InterPro" id="IPR050228">
    <property type="entry name" value="Carboxylesterase_BioH"/>
</dbReference>
<gene>
    <name evidence="2" type="ORF">C5615_22525</name>
</gene>
<evidence type="ECO:0000313" key="2">
    <source>
        <dbReference type="EMBL" id="PQP15726.1"/>
    </source>
</evidence>
<dbReference type="InterPro" id="IPR029058">
    <property type="entry name" value="AB_hydrolase_fold"/>
</dbReference>
<proteinExistence type="predicted"/>
<dbReference type="AlphaFoldDB" id="A0A2S8ILS9"/>
<organism evidence="2 3">
    <name type="scientific">Burkholderia cepacia</name>
    <name type="common">Pseudomonas cepacia</name>
    <dbReference type="NCBI Taxonomy" id="292"/>
    <lineage>
        <taxon>Bacteria</taxon>
        <taxon>Pseudomonadati</taxon>
        <taxon>Pseudomonadota</taxon>
        <taxon>Betaproteobacteria</taxon>
        <taxon>Burkholderiales</taxon>
        <taxon>Burkholderiaceae</taxon>
        <taxon>Burkholderia</taxon>
        <taxon>Burkholderia cepacia complex</taxon>
    </lineage>
</organism>
<dbReference type="Gene3D" id="3.40.50.1820">
    <property type="entry name" value="alpha/beta hydrolase"/>
    <property type="match status" value="1"/>
</dbReference>
<protein>
    <recommendedName>
        <fullName evidence="1">AB hydrolase-1 domain-containing protein</fullName>
    </recommendedName>
</protein>
<accession>A0A2S8ILS9</accession>
<evidence type="ECO:0000313" key="3">
    <source>
        <dbReference type="Proteomes" id="UP000238206"/>
    </source>
</evidence>
<dbReference type="InterPro" id="IPR000073">
    <property type="entry name" value="AB_hydrolase_1"/>
</dbReference>
<sequence length="295" mass="32508">MLASFHRRKRMDPIPDELNEFRIGARPVRAMRLDGGVLAAQVGNGPPAVVVLNGGQAFVSKATPRRLRRDLRRVAGILPPDTPFVLLGYPDKPGAQYRITDIVAHIARAIATHWQCTTLIGISFGGVVAARLAAAHPELVSRLVLVSSAHRLAPDGCRLVEQQIIHATRSEFVRLLDTMSGCFRAGWRNLLLRAALLGRRRSVASSVNARHVIVRTLRALRDDAHDGSPWPRQIRADTLIVGGTADPIFADAARETSAWVPSVTHHALPGEGHMVMIERRRQVARLVRDWLDPRS</sequence>
<dbReference type="EMBL" id="PUIQ01000029">
    <property type="protein sequence ID" value="PQP15726.1"/>
    <property type="molecule type" value="Genomic_DNA"/>
</dbReference>
<reference evidence="2 3" key="1">
    <citation type="submission" date="2018-02" db="EMBL/GenBank/DDBJ databases">
        <title>Draft genome sequencing of Burkholderia cepacia Y14-15.</title>
        <authorList>
            <person name="Zheng B.-X."/>
        </authorList>
    </citation>
    <scope>NUCLEOTIDE SEQUENCE [LARGE SCALE GENOMIC DNA]</scope>
    <source>
        <strain evidence="2 3">Y14-15</strain>
    </source>
</reference>
<name>A0A2S8ILS9_BURCE</name>
<evidence type="ECO:0000259" key="1">
    <source>
        <dbReference type="Pfam" id="PF00561"/>
    </source>
</evidence>
<dbReference type="PANTHER" id="PTHR43194">
    <property type="entry name" value="HYDROLASE ALPHA/BETA FOLD FAMILY"/>
    <property type="match status" value="1"/>
</dbReference>
<dbReference type="Pfam" id="PF00561">
    <property type="entry name" value="Abhydrolase_1"/>
    <property type="match status" value="1"/>
</dbReference>
<feature type="domain" description="AB hydrolase-1" evidence="1">
    <location>
        <begin position="48"/>
        <end position="278"/>
    </location>
</feature>
<dbReference type="PRINTS" id="PR00111">
    <property type="entry name" value="ABHYDROLASE"/>
</dbReference>
<comment type="caution">
    <text evidence="2">The sequence shown here is derived from an EMBL/GenBank/DDBJ whole genome shotgun (WGS) entry which is preliminary data.</text>
</comment>
<dbReference type="Proteomes" id="UP000238206">
    <property type="component" value="Unassembled WGS sequence"/>
</dbReference>
<dbReference type="SUPFAM" id="SSF53474">
    <property type="entry name" value="alpha/beta-Hydrolases"/>
    <property type="match status" value="1"/>
</dbReference>